<dbReference type="RefSeq" id="WP_115434661.1">
    <property type="nucleotide sequence ID" value="NZ_CP031337.1"/>
</dbReference>
<dbReference type="SUPFAM" id="SSF50998">
    <property type="entry name" value="Quinoprotein alcohol dehydrogenase-like"/>
    <property type="match status" value="1"/>
</dbReference>
<protein>
    <recommendedName>
        <fullName evidence="8">PilY1 beta-propeller domain-containing protein</fullName>
    </recommendedName>
</protein>
<evidence type="ECO:0000256" key="2">
    <source>
        <dbReference type="ARBA" id="ARBA00008387"/>
    </source>
</evidence>
<evidence type="ECO:0000256" key="4">
    <source>
        <dbReference type="ARBA" id="ARBA00022723"/>
    </source>
</evidence>
<name>A0A345Y9Y2_9NEIS</name>
<keyword evidence="6" id="KW-0281">Fimbrium</keyword>
<evidence type="ECO:0000256" key="7">
    <source>
        <dbReference type="SAM" id="SignalP"/>
    </source>
</evidence>
<dbReference type="InterPro" id="IPR008707">
    <property type="entry name" value="B-propeller_PilY1"/>
</dbReference>
<evidence type="ECO:0000313" key="9">
    <source>
        <dbReference type="EMBL" id="AXK40734.1"/>
    </source>
</evidence>
<evidence type="ECO:0000256" key="1">
    <source>
        <dbReference type="ARBA" id="ARBA00004561"/>
    </source>
</evidence>
<keyword evidence="3" id="KW-1029">Fimbrium biogenesis</keyword>
<feature type="domain" description="PilY1 beta-propeller" evidence="8">
    <location>
        <begin position="681"/>
        <end position="1015"/>
    </location>
</feature>
<evidence type="ECO:0000256" key="6">
    <source>
        <dbReference type="ARBA" id="ARBA00023263"/>
    </source>
</evidence>
<gene>
    <name evidence="9" type="ORF">DWG20_15635</name>
</gene>
<dbReference type="KEGG" id="ccah:DWG20_15635"/>
<evidence type="ECO:0000259" key="8">
    <source>
        <dbReference type="Pfam" id="PF05567"/>
    </source>
</evidence>
<keyword evidence="5" id="KW-0106">Calcium</keyword>
<dbReference type="AlphaFoldDB" id="A0A345Y9Y2"/>
<evidence type="ECO:0000313" key="10">
    <source>
        <dbReference type="Proteomes" id="UP000254537"/>
    </source>
</evidence>
<dbReference type="GO" id="GO:0046872">
    <property type="term" value="F:metal ion binding"/>
    <property type="evidence" value="ECO:0007669"/>
    <property type="project" value="UniProtKB-KW"/>
</dbReference>
<evidence type="ECO:0000256" key="5">
    <source>
        <dbReference type="ARBA" id="ARBA00022837"/>
    </source>
</evidence>
<evidence type="ECO:0000256" key="3">
    <source>
        <dbReference type="ARBA" id="ARBA00022558"/>
    </source>
</evidence>
<feature type="signal peptide" evidence="7">
    <location>
        <begin position="1"/>
        <end position="29"/>
    </location>
</feature>
<sequence>MKLKILFHRQHPVWASGLALCLAGQPATAAISLANAPLFLTTSVAPNLILTLDDSGSMARAYTPDTIRNDQGKGNGKRFKASYYNPMYYNPAVTYTVPTRRDGVGYSTSFNNALLDGFNSAAGTVDLGSNYKVTFQYYNGSGQCSQYLSEDKPASPQCWLVENPAADFESGGVDRTTSGVPAYYYLFYSQKKGQAKPDNCTDDKEVEYCYIKIDVGSSDDIAKGDSAEQKKQNFANWYSFHRTRALSMMSAAMSAVTDIDDQEVRLGWQTLNNGGCDSFGTTCKGYDDVDRENRLRKLTTSHRSNFYNWLQRFDVGSSTPLRGALKKVGDYFSISTGGTDPATPYAEDPYVSKGTELSCRKNFHILFTDGLWNGNNNVDYGGNLDSTARNLPDSTAFPADKPPFKDGNSNSLADIAFKYWATDLRTDLDNNVQPYVAARSDDAAAQYWDPKNDPASWQHLVNFTIGLGLTSTLSDPVWGGSTYAGDYDKIKKDDKNWPPIDENPVNNLEPVGHVYDLWHAAINSRGQFFSVEEPDAMVKAFRSAVTSILNANPSAAALAANSTSLQTGTLVYQAGFDSRDWHGQLQAFPIEGDGIGDAQWDAAKLIPTSGRKVFTYDGSQGKEFKNCSSDLSETQKLALDTDSSGVVDNQCTARLDWLRGDASKEQRFSGGVFRDRKASVLGDIVNSDPIYVKDQDDGYTGSAAESEAGSYRTFVNAKKTRTPVVYVGANDGMLHAFRADTGHAKSGVEQFAYVPAGVYGRLSQLTSPAYTHTYTVDGAPNVGDAYLSNAWKTVLVGGLGAGGKSVYALDVTDPDNFGAGKVLWEYSDATDLGYTYSQPQIARLNNGQWAAVFGNGYNSASDKAFLYIVNLADGSLIKKIPAGNSTANGLSTPVLHDANGDKIVDAVYAGDLQGKLWKFDLSSNSDSNWAVGNGGNPLFSAKNGSDQVQPITSQPKLGAHPQGGMLVYFGTGRYLTSTDPQNTEVQSFYALRDNGVAGTVTRNNLKAQTIDFEGKAFNRDVRLTSSHTVDWSSQRGWYIDLVSPSSTPKGERVVSPALLKYDRVLFVTQIPSTDPCVPGGESWLMEVGSLSGAATTLSVFDLDNNNLFDDADKHENRVVTGLKSTVGMTKAPVWLEGGDLKRDLKVLSGTSGGRAVEKNRPPRKVRVYWQEIL</sequence>
<dbReference type="InterPro" id="IPR011047">
    <property type="entry name" value="Quinoprotein_ADH-like_sf"/>
</dbReference>
<accession>A0A345Y9Y2</accession>
<dbReference type="OrthoDB" id="7156875at2"/>
<dbReference type="GO" id="GO:0009289">
    <property type="term" value="C:pilus"/>
    <property type="evidence" value="ECO:0007669"/>
    <property type="project" value="UniProtKB-SubCell"/>
</dbReference>
<reference evidence="9 10" key="1">
    <citation type="submission" date="2018-07" db="EMBL/GenBank/DDBJ databases">
        <title>Crenobacter cavernae sp. nov., isolated from a karst cave.</title>
        <authorList>
            <person name="Zhu H."/>
        </authorList>
    </citation>
    <scope>NUCLEOTIDE SEQUENCE [LARGE SCALE GENOMIC DNA]</scope>
    <source>
        <strain evidence="9 10">K1W11S-77</strain>
    </source>
</reference>
<keyword evidence="4" id="KW-0479">Metal-binding</keyword>
<dbReference type="EMBL" id="CP031337">
    <property type="protein sequence ID" value="AXK40734.1"/>
    <property type="molecule type" value="Genomic_DNA"/>
</dbReference>
<feature type="chain" id="PRO_5016674455" description="PilY1 beta-propeller domain-containing protein" evidence="7">
    <location>
        <begin position="30"/>
        <end position="1173"/>
    </location>
</feature>
<proteinExistence type="inferred from homology"/>
<dbReference type="Pfam" id="PF05567">
    <property type="entry name" value="T4P_PilY1"/>
    <property type="match status" value="1"/>
</dbReference>
<dbReference type="Proteomes" id="UP000254537">
    <property type="component" value="Chromosome"/>
</dbReference>
<keyword evidence="7" id="KW-0732">Signal</keyword>
<organism evidence="9 10">
    <name type="scientific">Crenobacter cavernae</name>
    <dbReference type="NCBI Taxonomy" id="2290923"/>
    <lineage>
        <taxon>Bacteria</taxon>
        <taxon>Pseudomonadati</taxon>
        <taxon>Pseudomonadota</taxon>
        <taxon>Betaproteobacteria</taxon>
        <taxon>Neisseriales</taxon>
        <taxon>Neisseriaceae</taxon>
        <taxon>Crenobacter</taxon>
    </lineage>
</organism>
<comment type="similarity">
    <text evidence="2">Belongs to the PilY1 family.</text>
</comment>
<comment type="subcellular location">
    <subcellularLocation>
        <location evidence="1">Fimbrium</location>
    </subcellularLocation>
</comment>